<dbReference type="OrthoDB" id="9903166at2"/>
<feature type="compositionally biased region" description="Pro residues" evidence="1">
    <location>
        <begin position="136"/>
        <end position="160"/>
    </location>
</feature>
<evidence type="ECO:0000256" key="1">
    <source>
        <dbReference type="SAM" id="MobiDB-lite"/>
    </source>
</evidence>
<keyword evidence="2" id="KW-0732">Signal</keyword>
<dbReference type="AlphaFoldDB" id="A0A6N7PSL7"/>
<feature type="chain" id="PRO_5026736130" description="Outer membrane beta-barrel protein" evidence="2">
    <location>
        <begin position="23"/>
        <end position="369"/>
    </location>
</feature>
<protein>
    <recommendedName>
        <fullName evidence="5">Outer membrane beta-barrel protein</fullName>
    </recommendedName>
</protein>
<keyword evidence="4" id="KW-1185">Reference proteome</keyword>
<feature type="region of interest" description="Disordered" evidence="1">
    <location>
        <begin position="129"/>
        <end position="162"/>
    </location>
</feature>
<gene>
    <name evidence="3" type="ORF">GF068_18125</name>
</gene>
<comment type="caution">
    <text evidence="3">The sequence shown here is derived from an EMBL/GenBank/DDBJ whole genome shotgun (WGS) entry which is preliminary data.</text>
</comment>
<dbReference type="EMBL" id="WJIE01000005">
    <property type="protein sequence ID" value="MRG93816.1"/>
    <property type="molecule type" value="Genomic_DNA"/>
</dbReference>
<reference evidence="3 4" key="1">
    <citation type="submission" date="2019-10" db="EMBL/GenBank/DDBJ databases">
        <title>A soil myxobacterium in the family Polyangiaceae.</title>
        <authorList>
            <person name="Li Y."/>
            <person name="Wang J."/>
        </authorList>
    </citation>
    <scope>NUCLEOTIDE SEQUENCE [LARGE SCALE GENOMIC DNA]</scope>
    <source>
        <strain evidence="3 4">DSM 14734</strain>
    </source>
</reference>
<dbReference type="Proteomes" id="UP000440224">
    <property type="component" value="Unassembled WGS sequence"/>
</dbReference>
<feature type="compositionally biased region" description="Polar residues" evidence="1">
    <location>
        <begin position="354"/>
        <end position="369"/>
    </location>
</feature>
<evidence type="ECO:0000313" key="3">
    <source>
        <dbReference type="EMBL" id="MRG93816.1"/>
    </source>
</evidence>
<evidence type="ECO:0000256" key="2">
    <source>
        <dbReference type="SAM" id="SignalP"/>
    </source>
</evidence>
<organism evidence="3 4">
    <name type="scientific">Polyangium spumosum</name>
    <dbReference type="NCBI Taxonomy" id="889282"/>
    <lineage>
        <taxon>Bacteria</taxon>
        <taxon>Pseudomonadati</taxon>
        <taxon>Myxococcota</taxon>
        <taxon>Polyangia</taxon>
        <taxon>Polyangiales</taxon>
        <taxon>Polyangiaceae</taxon>
        <taxon>Polyangium</taxon>
    </lineage>
</organism>
<sequence>MILRGGTVLAASLCLLAAPASAQETYRLDYLRGSGTDNCPSEAAFRAAITREVGRDPFRSDAPNLLTVIFRRSDKIVRVGIVAKSASGSEVHAPEHEKPAWKCAELLHHASFSAGMLIDPIEVPESEQPVVAAAASPPPPQTPPPPPPEPPPPSPAPRPRPILVARPPRIAAPIRFMISIGGGASFGSTPGLSPSVTAGFWLQYKYLMGNLEYRHDFKSSRKEHPFRIHGSQDAISFFPCWNAAIGPRVQIERCFRLSIWQTHSDVTHDNTVLQSEKTEAFTWGIGLRAGLSYTFTTLAIFGRLEVLGVPSPPVVEANGVEIWTYPHFSSAVQLGVAFDVARLTAKPSPPPPSQKISPTIGTSEGSGDI</sequence>
<dbReference type="RefSeq" id="WP_153820670.1">
    <property type="nucleotide sequence ID" value="NZ_WJIE01000005.1"/>
</dbReference>
<feature type="signal peptide" evidence="2">
    <location>
        <begin position="1"/>
        <end position="22"/>
    </location>
</feature>
<evidence type="ECO:0008006" key="5">
    <source>
        <dbReference type="Google" id="ProtNLM"/>
    </source>
</evidence>
<feature type="region of interest" description="Disordered" evidence="1">
    <location>
        <begin position="346"/>
        <end position="369"/>
    </location>
</feature>
<accession>A0A6N7PSL7</accession>
<evidence type="ECO:0000313" key="4">
    <source>
        <dbReference type="Proteomes" id="UP000440224"/>
    </source>
</evidence>
<name>A0A6N7PSL7_9BACT</name>
<proteinExistence type="predicted"/>